<proteinExistence type="predicted"/>
<feature type="domain" description="DUF7596" evidence="1">
    <location>
        <begin position="10"/>
        <end position="153"/>
    </location>
</feature>
<sequence>MSSLLSNSKINELNIELSSVPATTIASIDDLNGKPAAIAALIKYSHSQAYCIVNKTVDTLDGKAVQVGQKNNEDAYKLKLITIEDELEDRRLLPIYYQAHHVAEARYAAEHLMDRLAEGVLGRGNMELKKNITIDLFDSASNALWRDHVGFIVTDKFQFFQLTMPAAKAASFLVPCQDSHIKLVKGEDAQNNVVDFDSTLSPLNRSGYLAFIFSDCTVLSADRGSEVTGYLVARGNNIMGVYAEDVSIAHALLKHYITEFKPSKVVLCARRGDWQDLVSDEEASLRPIYRRHTRAVPSNVKWSKIFALNVGLNLF</sequence>
<evidence type="ECO:0000259" key="1">
    <source>
        <dbReference type="Pfam" id="PF24524"/>
    </source>
</evidence>
<evidence type="ECO:0000313" key="2">
    <source>
        <dbReference type="Proteomes" id="UP000095287"/>
    </source>
</evidence>
<organism evidence="2 3">
    <name type="scientific">Steinernema glaseri</name>
    <dbReference type="NCBI Taxonomy" id="37863"/>
    <lineage>
        <taxon>Eukaryota</taxon>
        <taxon>Metazoa</taxon>
        <taxon>Ecdysozoa</taxon>
        <taxon>Nematoda</taxon>
        <taxon>Chromadorea</taxon>
        <taxon>Rhabditida</taxon>
        <taxon>Tylenchina</taxon>
        <taxon>Panagrolaimomorpha</taxon>
        <taxon>Strongyloidoidea</taxon>
        <taxon>Steinernematidae</taxon>
        <taxon>Steinernema</taxon>
    </lineage>
</organism>
<dbReference type="InterPro" id="IPR056017">
    <property type="entry name" value="DUF7596"/>
</dbReference>
<dbReference type="WBParaSite" id="L893_g15781.t1">
    <property type="protein sequence ID" value="L893_g15781.t1"/>
    <property type="gene ID" value="L893_g15781"/>
</dbReference>
<evidence type="ECO:0000313" key="3">
    <source>
        <dbReference type="WBParaSite" id="L893_g15781.t1"/>
    </source>
</evidence>
<dbReference type="Proteomes" id="UP000095287">
    <property type="component" value="Unplaced"/>
</dbReference>
<name>A0A1I7YFI1_9BILA</name>
<accession>A0A1I7YFI1</accession>
<protein>
    <submittedName>
        <fullName evidence="3">Acetyltransf_18 domain-containing protein</fullName>
    </submittedName>
</protein>
<reference evidence="3" key="1">
    <citation type="submission" date="2016-11" db="UniProtKB">
        <authorList>
            <consortium name="WormBaseParasite"/>
        </authorList>
    </citation>
    <scope>IDENTIFICATION</scope>
</reference>
<dbReference type="AlphaFoldDB" id="A0A1I7YFI1"/>
<dbReference type="Pfam" id="PF24524">
    <property type="entry name" value="DUF7596"/>
    <property type="match status" value="1"/>
</dbReference>
<dbReference type="Gene3D" id="3.40.630.90">
    <property type="match status" value="1"/>
</dbReference>
<keyword evidence="2" id="KW-1185">Reference proteome</keyword>